<feature type="transmembrane region" description="Helical" evidence="12">
    <location>
        <begin position="240"/>
        <end position="257"/>
    </location>
</feature>
<dbReference type="PROSITE" id="PS01348">
    <property type="entry name" value="MRAY_2"/>
    <property type="match status" value="1"/>
</dbReference>
<dbReference type="GO" id="GO:0009243">
    <property type="term" value="P:O antigen biosynthetic process"/>
    <property type="evidence" value="ECO:0007669"/>
    <property type="project" value="UniProtKB-UniRule"/>
</dbReference>
<evidence type="ECO:0000256" key="11">
    <source>
        <dbReference type="ARBA" id="ARBA00023211"/>
    </source>
</evidence>
<dbReference type="RefSeq" id="WP_108602816.1">
    <property type="nucleotide sequence ID" value="NZ_CP026604.1"/>
</dbReference>
<dbReference type="GO" id="GO:0036380">
    <property type="term" value="F:UDP-N-acetylglucosamine-undecaprenyl-phosphate N-acetylglucosaminephosphotransferase activity"/>
    <property type="evidence" value="ECO:0007669"/>
    <property type="project" value="UniProtKB-UniRule"/>
</dbReference>
<dbReference type="NCBIfam" id="TIGR02380">
    <property type="entry name" value="ECA_wecA"/>
    <property type="match status" value="1"/>
</dbReference>
<feature type="transmembrane region" description="Helical" evidence="12">
    <location>
        <begin position="39"/>
        <end position="60"/>
    </location>
</feature>
<keyword evidence="10 12" id="KW-0472">Membrane</keyword>
<dbReference type="GO" id="GO:0071555">
    <property type="term" value="P:cell wall organization"/>
    <property type="evidence" value="ECO:0007669"/>
    <property type="project" value="TreeGrafter"/>
</dbReference>
<dbReference type="GO" id="GO:0009276">
    <property type="term" value="C:Gram-negative-bacterium-type cell wall"/>
    <property type="evidence" value="ECO:0007669"/>
    <property type="project" value="InterPro"/>
</dbReference>
<gene>
    <name evidence="12" type="primary">wecA</name>
    <name evidence="14" type="ORF">C2869_10130</name>
</gene>
<accession>A0A2S0VRN4</accession>
<feature type="transmembrane region" description="Helical" evidence="12">
    <location>
        <begin position="154"/>
        <end position="173"/>
    </location>
</feature>
<keyword evidence="9 12" id="KW-1133">Transmembrane helix</keyword>
<feature type="transmembrane region" description="Helical" evidence="12">
    <location>
        <begin position="289"/>
        <end position="309"/>
    </location>
</feature>
<dbReference type="EC" id="2.7.8.33" evidence="12"/>
<dbReference type="InterPro" id="IPR000715">
    <property type="entry name" value="Glycosyl_transferase_4"/>
</dbReference>
<feature type="transmembrane region" description="Helical" evidence="12">
    <location>
        <begin position="6"/>
        <end position="27"/>
    </location>
</feature>
<evidence type="ECO:0000256" key="13">
    <source>
        <dbReference type="PIRSR" id="PIRSR600715-1"/>
    </source>
</evidence>
<keyword evidence="8 12" id="KW-0448">Lipopolysaccharide biosynthesis</keyword>
<comment type="similarity">
    <text evidence="12">Belongs to the glycosyltransferase 4 family. WecA subfamily.</text>
</comment>
<keyword evidence="6 12" id="KW-0812">Transmembrane</keyword>
<dbReference type="PANTHER" id="PTHR22926:SF3">
    <property type="entry name" value="UNDECAPRENYL-PHOSPHATE ALPHA-N-ACETYLGLUCOSAMINYL 1-PHOSPHATE TRANSFERASE"/>
    <property type="match status" value="1"/>
</dbReference>
<dbReference type="GO" id="GO:0005886">
    <property type="term" value="C:plasma membrane"/>
    <property type="evidence" value="ECO:0007669"/>
    <property type="project" value="UniProtKB-SubCell"/>
</dbReference>
<feature type="transmembrane region" description="Helical" evidence="12">
    <location>
        <begin position="66"/>
        <end position="82"/>
    </location>
</feature>
<feature type="transmembrane region" description="Helical" evidence="12">
    <location>
        <begin position="94"/>
        <end position="112"/>
    </location>
</feature>
<protein>
    <recommendedName>
        <fullName evidence="12">Undecaprenyl-phosphate alpha-N-acetylglucosaminyl 1-phosphate transferase</fullName>
        <ecNumber evidence="12">2.7.8.33</ecNumber>
    </recommendedName>
    <alternativeName>
        <fullName evidence="12">UDP-GlcNAc:undecaprenyl-phosphate GlcNAc-1-phosphate transferase</fullName>
    </alternativeName>
    <alternativeName>
        <fullName evidence="12">Undecaprenyl-phosphate GlcNAc-1-phosphate transferase</fullName>
    </alternativeName>
</protein>
<evidence type="ECO:0000313" key="14">
    <source>
        <dbReference type="EMBL" id="AWB66760.1"/>
    </source>
</evidence>
<dbReference type="AlphaFoldDB" id="A0A2S0VRN4"/>
<dbReference type="GO" id="GO:0000287">
    <property type="term" value="F:magnesium ion binding"/>
    <property type="evidence" value="ECO:0007669"/>
    <property type="project" value="InterPro"/>
</dbReference>
<sequence>MEFLTALLTTLIIIPFLKPIADKVGLVDLPNARKHHNGAVPLVGGIAIFLGTMTACMMAFPNDNLIQLFLISAGLIVLLGVMDDYHDLSVKLRIIAQILIACILVYGEQAYLANLGNLFGFGDVYLGTIGTLFTIIAVIAAINAFNMTDGIDGLAGSLALTTFGSSAILFYLGNNSEHVTLPLIIAFSVIPFLLFNLSLFPGNIRKIFMGDAGSMFIGLSVIWILVIGTQGENAAFRPVTALWIIAIPLMDMAAIMYRRIRKGQSPFKPDRDHLHHIFMRAGFTARQSLMIICTASVMLSLVGIISEIYQWPEPLMLVLFIAMFLAYNHAIVHVWKLVKRIRVLRRASKLKKIRLA</sequence>
<evidence type="ECO:0000256" key="9">
    <source>
        <dbReference type="ARBA" id="ARBA00022989"/>
    </source>
</evidence>
<feature type="transmembrane region" description="Helical" evidence="12">
    <location>
        <begin position="315"/>
        <end position="338"/>
    </location>
</feature>
<evidence type="ECO:0000256" key="7">
    <source>
        <dbReference type="ARBA" id="ARBA00022842"/>
    </source>
</evidence>
<keyword evidence="2 12" id="KW-1003">Cell membrane</keyword>
<evidence type="ECO:0000256" key="8">
    <source>
        <dbReference type="ARBA" id="ARBA00022985"/>
    </source>
</evidence>
<dbReference type="HAMAP" id="MF_02030">
    <property type="entry name" value="WecA_Gammaproteo"/>
    <property type="match status" value="1"/>
</dbReference>
<dbReference type="UniPathway" id="UPA00281"/>
<proteinExistence type="inferred from homology"/>
<evidence type="ECO:0000256" key="10">
    <source>
        <dbReference type="ARBA" id="ARBA00023136"/>
    </source>
</evidence>
<comment type="function">
    <text evidence="12">Catalyzes the transfer of the GlcNAc-1-phosphate moiety from UDP-GlcNAc onto the carrier lipid undecaprenyl phosphate (C55-P), yielding GlcNAc-pyrophosphoryl-undecaprenyl (GlcNAc-PP-C55).</text>
</comment>
<evidence type="ECO:0000256" key="2">
    <source>
        <dbReference type="ARBA" id="ARBA00022475"/>
    </source>
</evidence>
<evidence type="ECO:0000256" key="3">
    <source>
        <dbReference type="ARBA" id="ARBA00022519"/>
    </source>
</evidence>
<feature type="binding site" evidence="13">
    <location>
        <position position="146"/>
    </location>
    <ligand>
        <name>Mg(2+)</name>
        <dbReference type="ChEBI" id="CHEBI:18420"/>
    </ligand>
</feature>
<evidence type="ECO:0000256" key="4">
    <source>
        <dbReference type="ARBA" id="ARBA00022676"/>
    </source>
</evidence>
<comment type="cofactor">
    <cofactor evidence="12">
        <name>Mn(2+)</name>
        <dbReference type="ChEBI" id="CHEBI:29035"/>
    </cofactor>
</comment>
<dbReference type="EMBL" id="CP026604">
    <property type="protein sequence ID" value="AWB66760.1"/>
    <property type="molecule type" value="Genomic_DNA"/>
</dbReference>
<keyword evidence="5 12" id="KW-0808">Transferase</keyword>
<feature type="transmembrane region" description="Helical" evidence="12">
    <location>
        <begin position="179"/>
        <end position="200"/>
    </location>
</feature>
<dbReference type="PANTHER" id="PTHR22926">
    <property type="entry name" value="PHOSPHO-N-ACETYLMURAMOYL-PENTAPEPTIDE-TRANSFERASE"/>
    <property type="match status" value="1"/>
</dbReference>
<keyword evidence="13" id="KW-0479">Metal-binding</keyword>
<keyword evidence="7 12" id="KW-0460">Magnesium</keyword>
<keyword evidence="4 12" id="KW-0328">Glycosyltransferase</keyword>
<keyword evidence="15" id="KW-1185">Reference proteome</keyword>
<name>A0A2S0VRN4_9ALTE</name>
<reference evidence="14 15" key="1">
    <citation type="submission" date="2018-01" db="EMBL/GenBank/DDBJ databases">
        <title>Genome sequence of a Cantenovulum-like bacteria.</title>
        <authorList>
            <person name="Tan W.R."/>
            <person name="Lau N.-S."/>
            <person name="Go F."/>
            <person name="Amirul A.-A.A."/>
        </authorList>
    </citation>
    <scope>NUCLEOTIDE SEQUENCE [LARGE SCALE GENOMIC DNA]</scope>
    <source>
        <strain evidence="14 15">CCB-QB4</strain>
    </source>
</reference>
<dbReference type="OrthoDB" id="9783652at2"/>
<evidence type="ECO:0000256" key="5">
    <source>
        <dbReference type="ARBA" id="ARBA00022679"/>
    </source>
</evidence>
<evidence type="ECO:0000256" key="6">
    <source>
        <dbReference type="ARBA" id="ARBA00022692"/>
    </source>
</evidence>
<dbReference type="KEGG" id="cate:C2869_10130"/>
<keyword evidence="11 12" id="KW-0464">Manganese</keyword>
<dbReference type="InterPro" id="IPR012750">
    <property type="entry name" value="ECA_WecA-rel"/>
</dbReference>
<dbReference type="InterPro" id="IPR018480">
    <property type="entry name" value="PNAcMuramoyl-5peptid_Trfase_CS"/>
</dbReference>
<feature type="transmembrane region" description="Helical" evidence="12">
    <location>
        <begin position="207"/>
        <end position="228"/>
    </location>
</feature>
<dbReference type="CDD" id="cd06853">
    <property type="entry name" value="GT_WecA_like"/>
    <property type="match status" value="1"/>
</dbReference>
<evidence type="ECO:0000256" key="1">
    <source>
        <dbReference type="ARBA" id="ARBA00004651"/>
    </source>
</evidence>
<keyword evidence="3 12" id="KW-0997">Cell inner membrane</keyword>
<dbReference type="GO" id="GO:0030145">
    <property type="term" value="F:manganese ion binding"/>
    <property type="evidence" value="ECO:0007669"/>
    <property type="project" value="InterPro"/>
</dbReference>
<dbReference type="GO" id="GO:0044038">
    <property type="term" value="P:cell wall macromolecule biosynthetic process"/>
    <property type="evidence" value="ECO:0007669"/>
    <property type="project" value="TreeGrafter"/>
</dbReference>
<dbReference type="Pfam" id="PF00953">
    <property type="entry name" value="Glycos_transf_4"/>
    <property type="match status" value="1"/>
</dbReference>
<dbReference type="GO" id="GO:0016757">
    <property type="term" value="F:glycosyltransferase activity"/>
    <property type="evidence" value="ECO:0007669"/>
    <property type="project" value="UniProtKB-KW"/>
</dbReference>
<feature type="transmembrane region" description="Helical" evidence="12">
    <location>
        <begin position="124"/>
        <end position="142"/>
    </location>
</feature>
<evidence type="ECO:0000313" key="15">
    <source>
        <dbReference type="Proteomes" id="UP000244441"/>
    </source>
</evidence>
<comment type="cofactor">
    <cofactor evidence="12 13">
        <name>Mg(2+)</name>
        <dbReference type="ChEBI" id="CHEBI:18420"/>
    </cofactor>
</comment>
<organism evidence="14 15">
    <name type="scientific">Saccharobesus litoralis</name>
    <dbReference type="NCBI Taxonomy" id="2172099"/>
    <lineage>
        <taxon>Bacteria</taxon>
        <taxon>Pseudomonadati</taxon>
        <taxon>Pseudomonadota</taxon>
        <taxon>Gammaproteobacteria</taxon>
        <taxon>Alteromonadales</taxon>
        <taxon>Alteromonadaceae</taxon>
        <taxon>Saccharobesus</taxon>
    </lineage>
</organism>
<comment type="pathway">
    <text evidence="12">Bacterial outer membrane biogenesis; LPS O-antigen biosynthesis.</text>
</comment>
<comment type="catalytic activity">
    <reaction evidence="12">
        <text>di-trans,octa-cis-undecaprenyl phosphate + UDP-N-acetyl-alpha-D-glucosamine = N-acetyl-alpha-D-glucosaminyl-di-trans,octa-cis-undecaprenyl diphosphate + UMP</text>
        <dbReference type="Rhea" id="RHEA:28090"/>
        <dbReference type="ChEBI" id="CHEBI:57705"/>
        <dbReference type="ChEBI" id="CHEBI:57865"/>
        <dbReference type="ChEBI" id="CHEBI:60392"/>
        <dbReference type="ChEBI" id="CHEBI:62959"/>
        <dbReference type="EC" id="2.7.8.33"/>
    </reaction>
</comment>
<feature type="binding site" evidence="13">
    <location>
        <position position="211"/>
    </location>
    <ligand>
        <name>Mg(2+)</name>
        <dbReference type="ChEBI" id="CHEBI:18420"/>
    </ligand>
</feature>
<dbReference type="Proteomes" id="UP000244441">
    <property type="component" value="Chromosome"/>
</dbReference>
<comment type="subcellular location">
    <subcellularLocation>
        <location evidence="12">Cell inner membrane</location>
        <topology evidence="12">Multi-pass membrane protein</topology>
    </subcellularLocation>
    <subcellularLocation>
        <location evidence="1">Cell membrane</location>
        <topology evidence="1">Multi-pass membrane protein</topology>
    </subcellularLocation>
</comment>
<evidence type="ECO:0000256" key="12">
    <source>
        <dbReference type="HAMAP-Rule" id="MF_02030"/>
    </source>
</evidence>